<evidence type="ECO:0000256" key="2">
    <source>
        <dbReference type="SAM" id="MobiDB-lite"/>
    </source>
</evidence>
<feature type="compositionally biased region" description="Basic and acidic residues" evidence="2">
    <location>
        <begin position="387"/>
        <end position="398"/>
    </location>
</feature>
<keyword evidence="5" id="KW-1185">Reference proteome</keyword>
<feature type="compositionally biased region" description="Polar residues" evidence="2">
    <location>
        <begin position="196"/>
        <end position="206"/>
    </location>
</feature>
<dbReference type="InterPro" id="IPR016197">
    <property type="entry name" value="Chromo-like_dom_sf"/>
</dbReference>
<evidence type="ECO:0000259" key="3">
    <source>
        <dbReference type="PROSITE" id="PS50013"/>
    </source>
</evidence>
<dbReference type="InterPro" id="IPR000953">
    <property type="entry name" value="Chromo/chromo_shadow_dom"/>
</dbReference>
<evidence type="ECO:0000313" key="4">
    <source>
        <dbReference type="EMBL" id="PTB74126.1"/>
    </source>
</evidence>
<dbReference type="STRING" id="983965.A0A2T4BY26"/>
<name>A0A2T4BY26_TRILO</name>
<feature type="compositionally biased region" description="Low complexity" evidence="2">
    <location>
        <begin position="261"/>
        <end position="274"/>
    </location>
</feature>
<dbReference type="Proteomes" id="UP000240760">
    <property type="component" value="Unassembled WGS sequence"/>
</dbReference>
<feature type="compositionally biased region" description="Basic and acidic residues" evidence="2">
    <location>
        <begin position="174"/>
        <end position="184"/>
    </location>
</feature>
<dbReference type="Gene3D" id="2.40.50.40">
    <property type="match status" value="1"/>
</dbReference>
<dbReference type="PROSITE" id="PS50013">
    <property type="entry name" value="CHROMO_2"/>
    <property type="match status" value="1"/>
</dbReference>
<feature type="region of interest" description="Disordered" evidence="2">
    <location>
        <begin position="146"/>
        <end position="449"/>
    </location>
</feature>
<dbReference type="EMBL" id="KZ679136">
    <property type="protein sequence ID" value="PTB74126.1"/>
    <property type="molecule type" value="Genomic_DNA"/>
</dbReference>
<feature type="compositionally biased region" description="Polar residues" evidence="2">
    <location>
        <begin position="414"/>
        <end position="423"/>
    </location>
</feature>
<accession>A0A2T4BY26</accession>
<feature type="region of interest" description="Disordered" evidence="2">
    <location>
        <begin position="1209"/>
        <end position="1310"/>
    </location>
</feature>
<organism evidence="4 5">
    <name type="scientific">Trichoderma longibrachiatum ATCC 18648</name>
    <dbReference type="NCBI Taxonomy" id="983965"/>
    <lineage>
        <taxon>Eukaryota</taxon>
        <taxon>Fungi</taxon>
        <taxon>Dikarya</taxon>
        <taxon>Ascomycota</taxon>
        <taxon>Pezizomycotina</taxon>
        <taxon>Sordariomycetes</taxon>
        <taxon>Hypocreomycetidae</taxon>
        <taxon>Hypocreales</taxon>
        <taxon>Hypocreaceae</taxon>
        <taxon>Trichoderma</taxon>
    </lineage>
</organism>
<dbReference type="GO" id="GO:0006338">
    <property type="term" value="P:chromatin remodeling"/>
    <property type="evidence" value="ECO:0007669"/>
    <property type="project" value="UniProtKB-ARBA"/>
</dbReference>
<feature type="domain" description="Chromo" evidence="3">
    <location>
        <begin position="30"/>
        <end position="67"/>
    </location>
</feature>
<dbReference type="SUPFAM" id="SSF54160">
    <property type="entry name" value="Chromo domain-like"/>
    <property type="match status" value="1"/>
</dbReference>
<gene>
    <name evidence="4" type="ORF">M440DRAFT_108366</name>
</gene>
<feature type="region of interest" description="Disordered" evidence="2">
    <location>
        <begin position="964"/>
        <end position="985"/>
    </location>
</feature>
<dbReference type="OrthoDB" id="436852at2759"/>
<evidence type="ECO:0000313" key="5">
    <source>
        <dbReference type="Proteomes" id="UP000240760"/>
    </source>
</evidence>
<feature type="compositionally biased region" description="Polar residues" evidence="2">
    <location>
        <begin position="1279"/>
        <end position="1289"/>
    </location>
</feature>
<protein>
    <recommendedName>
        <fullName evidence="3">Chromo domain-containing protein</fullName>
    </recommendedName>
</protein>
<sequence length="1379" mass="155739">MASGPAGEADVGFDDDISVTSTDDEVDQELLVDAVLAERHVRGEPHYLLLWQNLPLRDAVWEPKRDLPETLVAEWELAKARQRKGLEPRFLVQEWKDAVMQSHDERCVRHNHRNAVRARLGLPETSMSPTRQSLLETLSLFANDEEDDGQTWGEAGLDGSATAPSEQGSPQDLSENHPSNDQRQPENGPEQDIPQPLSNNGPSSPAKQPAKGSKQGLPRLQTNIQLSSPIKQPPEKSEQGLPRDPSHNEALSPTTQPAEGISSPSAPMAPSIVPTSPQNSLAATLFGEPDENPPERSTLIPPTKLKSALKGAETTSRGSVRFLIPPPEASDEVPRRPSLSQRAPAAKSAAYTNIFTGGRTRKGRHTLREVAADPATTPRFLNSRLQRKLELQARDQEGTRAPNQRPVGLISLDPYNTQSTSGEQASAQDAQDDGQANGKRRSPTKGVVHWEDEPMELDPSESLFVSERILDPFNSHDNEELPHRPKPISKAVQLGSDGLTTINLSFDGLPDEAYASWAKRFRSPEPLVFTHTCTRHDFDCQTAPSGQLKIIPLCQGAVSSCTAEDSLKSLASNLRLGSTGLLSIGEGYCVYMFVSGESGGQNTQAANDAALGYLLFEPVDSEILGPLMLSPAPRLRLSDLTKGDESSASSSRPLSRIFGLNYEDLLPPFAKNAERHNFFIAFPRRANQEAHLLSWWLRDNNGKCDIRAAYTEGHWDSFLRLTHGVVIIHEDALWSIRSFPRFNNLLHGPRANFTFWMFSRSLSPIRALGSGEAPPPPLGDIRLHRVFDPGAAFLITPSFFISEPENAYAFLKWFWIRFVKSVDASRPSKLVLCAKADEWMNDLSLEKLIMRHRCPLTVPEEERVAKGISDKAIQCRFKTFRMLQQLVVDAPSEVAGRIIFAPESIDGNDEQSLVNWFGWWSTLHIHEYRRFTVVGSGRQTEERLSRIIRTPTFKSHLMNDPDWQPPVLPRQAESSNSFPAPRQSRENEGFALKSHLTGIIDAAKREWSPVTVYWYPVGFSSRDISFRLGERSDIYQTYEKWLTFFWDLLEPRGIKKSPHNSGAGLFYTFDEDQASNLTIHNVQCSPWAAVLRPANPHLKPWRDSELFIWDIRYADSISKGKEFCSSDLLETQHRLIKFVEDRAWGKLPLKNVWVGAFGTHAAGVSAMDATLDWLAKVPGKFRDWIPAPSKELIKRGWSPIFPKRLPEDRWEDERDHRREDEREYRREDERDRRREDGREYRREDERDRRREDGREYRREDERGDRKGYQKGGRVPANVETKQGSPQSDDGTAPPKAIFHPPRRGAGRSKPSKCRNWLYHEAQQNDPQLEGREFAFTFKPTMEWYSEQCNEGRGFEHVAVLPWHEVFKIWKVDSTLQRGG</sequence>
<feature type="compositionally biased region" description="Basic and acidic residues" evidence="2">
    <location>
        <begin position="1209"/>
        <end position="1267"/>
    </location>
</feature>
<feature type="compositionally biased region" description="Polar residues" evidence="2">
    <location>
        <begin position="220"/>
        <end position="230"/>
    </location>
</feature>
<feature type="compositionally biased region" description="Basic residues" evidence="2">
    <location>
        <begin position="1300"/>
        <end position="1310"/>
    </location>
</feature>
<evidence type="ECO:0000256" key="1">
    <source>
        <dbReference type="ARBA" id="ARBA00011353"/>
    </source>
</evidence>
<reference evidence="4 5" key="1">
    <citation type="submission" date="2016-07" db="EMBL/GenBank/DDBJ databases">
        <title>Multiple horizontal gene transfer events from other fungi enriched the ability of initially mycotrophic Trichoderma (Ascomycota) to feed on dead plant biomass.</title>
        <authorList>
            <consortium name="DOE Joint Genome Institute"/>
            <person name="Aerts A."/>
            <person name="Atanasova L."/>
            <person name="Chenthamara K."/>
            <person name="Zhang J."/>
            <person name="Grujic M."/>
            <person name="Henrissat B."/>
            <person name="Kuo A."/>
            <person name="Salamov A."/>
            <person name="Lipzen A."/>
            <person name="Labutti K."/>
            <person name="Barry K."/>
            <person name="Miao Y."/>
            <person name="Rahimi M.J."/>
            <person name="Shen Q."/>
            <person name="Grigoriev I.V."/>
            <person name="Kubicek C.P."/>
            <person name="Druzhinina I.S."/>
        </authorList>
    </citation>
    <scope>NUCLEOTIDE SEQUENCE [LARGE SCALE GENOMIC DNA]</scope>
    <source>
        <strain evidence="4 5">ATCC 18648</strain>
    </source>
</reference>
<feature type="compositionally biased region" description="Low complexity" evidence="2">
    <location>
        <begin position="424"/>
        <end position="436"/>
    </location>
</feature>
<feature type="compositionally biased region" description="Polar residues" evidence="2">
    <location>
        <begin position="162"/>
        <end position="173"/>
    </location>
</feature>
<proteinExistence type="predicted"/>
<comment type="subunit">
    <text evidence="1">Component of the NuA4 histone acetyltransferase complex.</text>
</comment>
<dbReference type="SMART" id="SM00298">
    <property type="entry name" value="CHROMO"/>
    <property type="match status" value="1"/>
</dbReference>